<dbReference type="PATRIC" id="fig|695560.3.peg.192"/>
<dbReference type="AlphaFoldDB" id="E4SK48"/>
<sequence>MRNFIIKLTSILFCLTFLFMHTELVYANNLPVKHFKDVEASFNTQNNKIEIYIKSKFQRNISIKLTTGSYKYILRSNISKLSFKNSNIHSVDLICIEKAAGHNRHFILKDVGRIKKIDNSNYNYRIYYKIPIRELNDNLDSSAIINLNILHPIRKGSITTISLSIPPWMSILISLVCVYLLNEFRLQRLTNKD</sequence>
<evidence type="ECO:0000313" key="2">
    <source>
        <dbReference type="EMBL" id="ADQ58192.1"/>
    </source>
</evidence>
<dbReference type="HOGENOM" id="CLU_1407169_0_0_9"/>
<dbReference type="Proteomes" id="UP000007033">
    <property type="component" value="Chromosome"/>
</dbReference>
<dbReference type="KEGG" id="lam:LA2_00975"/>
<name>E4SK48_LACAR</name>
<proteinExistence type="predicted"/>
<protein>
    <submittedName>
        <fullName evidence="2">Uncharacterized protein</fullName>
    </submittedName>
</protein>
<keyword evidence="1" id="KW-0812">Transmembrane</keyword>
<feature type="transmembrane region" description="Helical" evidence="1">
    <location>
        <begin position="165"/>
        <end position="182"/>
    </location>
</feature>
<keyword evidence="1" id="KW-0472">Membrane</keyword>
<dbReference type="NCBIfam" id="NF045489">
    <property type="entry name" value="XrtG_Nterm_ext"/>
    <property type="match status" value="1"/>
</dbReference>
<keyword evidence="1" id="KW-1133">Transmembrane helix</keyword>
<reference evidence="2 3" key="1">
    <citation type="journal article" date="2011" name="J. Bacteriol.">
        <title>Genome sequence of Lactobacillus amylovorus GRL1112.</title>
        <authorList>
            <person name="Kant R."/>
            <person name="Paulin L."/>
            <person name="Alatalo E."/>
            <person name="de Vos W.M."/>
            <person name="Palva A."/>
        </authorList>
    </citation>
    <scope>NUCLEOTIDE SEQUENCE [LARGE SCALE GENOMIC DNA]</scope>
    <source>
        <strain evidence="2 3">GRL 1112</strain>
    </source>
</reference>
<gene>
    <name evidence="2" type="ordered locus">LA2_00975</name>
</gene>
<evidence type="ECO:0000256" key="1">
    <source>
        <dbReference type="SAM" id="Phobius"/>
    </source>
</evidence>
<accession>E4SK48</accession>
<evidence type="ECO:0000313" key="3">
    <source>
        <dbReference type="Proteomes" id="UP000007033"/>
    </source>
</evidence>
<organism evidence="2 3">
    <name type="scientific">Lactobacillus amylovorus (strain GRL 1112)</name>
    <dbReference type="NCBI Taxonomy" id="695560"/>
    <lineage>
        <taxon>Bacteria</taxon>
        <taxon>Bacillati</taxon>
        <taxon>Bacillota</taxon>
        <taxon>Bacilli</taxon>
        <taxon>Lactobacillales</taxon>
        <taxon>Lactobacillaceae</taxon>
        <taxon>Lactobacillus</taxon>
    </lineage>
</organism>
<dbReference type="EMBL" id="CP002338">
    <property type="protein sequence ID" value="ADQ58192.1"/>
    <property type="molecule type" value="Genomic_DNA"/>
</dbReference>